<dbReference type="AlphaFoldDB" id="A0A2N0ZFQ1"/>
<evidence type="ECO:0000313" key="4">
    <source>
        <dbReference type="EMBL" id="PKG28334.1"/>
    </source>
</evidence>
<dbReference type="Gene3D" id="3.30.1330.120">
    <property type="entry name" value="2-methylcitrate dehydratase PrpD"/>
    <property type="match status" value="1"/>
</dbReference>
<dbReference type="InterPro" id="IPR042183">
    <property type="entry name" value="MmgE/PrpD_sf_1"/>
</dbReference>
<dbReference type="Pfam" id="PF19305">
    <property type="entry name" value="MmgE_PrpD_C"/>
    <property type="match status" value="1"/>
</dbReference>
<organism evidence="4 5">
    <name type="scientific">Cytobacillus horneckiae</name>
    <dbReference type="NCBI Taxonomy" id="549687"/>
    <lineage>
        <taxon>Bacteria</taxon>
        <taxon>Bacillati</taxon>
        <taxon>Bacillota</taxon>
        <taxon>Bacilli</taxon>
        <taxon>Bacillales</taxon>
        <taxon>Bacillaceae</taxon>
        <taxon>Cytobacillus</taxon>
    </lineage>
</organism>
<accession>A0A2N0ZFQ1</accession>
<comment type="caution">
    <text evidence="4">The sequence shown here is derived from an EMBL/GenBank/DDBJ whole genome shotgun (WGS) entry which is preliminary data.</text>
</comment>
<dbReference type="EMBL" id="PISD01000030">
    <property type="protein sequence ID" value="PKG28334.1"/>
    <property type="molecule type" value="Genomic_DNA"/>
</dbReference>
<dbReference type="InterPro" id="IPR042188">
    <property type="entry name" value="MmgE/PrpD_sf_2"/>
</dbReference>
<dbReference type="PANTHER" id="PTHR16943:SF8">
    <property type="entry name" value="2-METHYLCITRATE DEHYDRATASE"/>
    <property type="match status" value="1"/>
</dbReference>
<keyword evidence="5" id="KW-1185">Reference proteome</keyword>
<dbReference type="InterPro" id="IPR045337">
    <property type="entry name" value="MmgE_PrpD_C"/>
</dbReference>
<feature type="domain" description="MmgE/PrpD C-terminal" evidence="3">
    <location>
        <begin position="258"/>
        <end position="427"/>
    </location>
</feature>
<name>A0A2N0ZFQ1_9BACI</name>
<evidence type="ECO:0000313" key="5">
    <source>
        <dbReference type="Proteomes" id="UP000233343"/>
    </source>
</evidence>
<comment type="similarity">
    <text evidence="1">Belongs to the PrpD family.</text>
</comment>
<dbReference type="Proteomes" id="UP000233343">
    <property type="component" value="Unassembled WGS sequence"/>
</dbReference>
<dbReference type="GO" id="GO:0016829">
    <property type="term" value="F:lyase activity"/>
    <property type="evidence" value="ECO:0007669"/>
    <property type="project" value="InterPro"/>
</dbReference>
<dbReference type="InterPro" id="IPR036148">
    <property type="entry name" value="MmgE/PrpD_sf"/>
</dbReference>
<feature type="domain" description="MmgE/PrpD N-terminal" evidence="2">
    <location>
        <begin position="8"/>
        <end position="221"/>
    </location>
</feature>
<evidence type="ECO:0008006" key="6">
    <source>
        <dbReference type="Google" id="ProtNLM"/>
    </source>
</evidence>
<evidence type="ECO:0000259" key="3">
    <source>
        <dbReference type="Pfam" id="PF19305"/>
    </source>
</evidence>
<evidence type="ECO:0000259" key="2">
    <source>
        <dbReference type="Pfam" id="PF03972"/>
    </source>
</evidence>
<dbReference type="InterPro" id="IPR005656">
    <property type="entry name" value="MmgE_PrpD"/>
</dbReference>
<gene>
    <name evidence="4" type="ORF">CWS20_14085</name>
</gene>
<proteinExistence type="inferred from homology"/>
<dbReference type="InterPro" id="IPR045336">
    <property type="entry name" value="MmgE_PrpD_N"/>
</dbReference>
<evidence type="ECO:0000256" key="1">
    <source>
        <dbReference type="ARBA" id="ARBA00006174"/>
    </source>
</evidence>
<dbReference type="RefSeq" id="WP_066189398.1">
    <property type="nucleotide sequence ID" value="NZ_JARMMB010000015.1"/>
</dbReference>
<dbReference type="Gene3D" id="1.10.4100.10">
    <property type="entry name" value="2-methylcitrate dehydratase PrpD"/>
    <property type="match status" value="1"/>
</dbReference>
<dbReference type="PANTHER" id="PTHR16943">
    <property type="entry name" value="2-METHYLCITRATE DEHYDRATASE-RELATED"/>
    <property type="match status" value="1"/>
</dbReference>
<protein>
    <recommendedName>
        <fullName evidence="6">MmgE/PrpD family protein</fullName>
    </recommendedName>
</protein>
<sequence length="442" mass="48983">MIKEASAINDAVWSDFSEETIDSAKWILLDTLGALIAGMQQQDTLELAKQFSGTGIYQLLGTAYHADKYSAGLVHGAACVATEMDEGNQYSKGHPAAHVIPVILTMLQGRKNVSGQELLSMTIKGYEYCSRFGRATTLLPEAHAHGTWGVMGAAATALIIDGADEAVFQEGLNLSASFSLPTLWTSALEGKLIRNIYAGHAIEMGMKSVIFARSNHLAPENNISTVFSSILGSGFNWTDLERVKGEPWDIELNYFKPYAFCRYVHAPIDAFKSIIAKQQLNPDQIETVNVYTYARASSLSHQDYENILSSKFSIPFAIAVQLYHQKANQTVFVEQLHEDEEIKAFAKKVFVQYAEELEKDYPNQMPAQVEVIDAHGNKYSERVDIAKGGPGKKLSESELIEKFQALTSVVYSSAQQEKMIDFILNLEAETNVKKLFDLLQLQ</sequence>
<reference evidence="4 5" key="1">
    <citation type="journal article" date="2010" name="Int. J. Syst. Evol. Microbiol.">
        <title>Bacillus horneckiae sp. nov., isolated from a spacecraft-assembly clean room.</title>
        <authorList>
            <person name="Vaishampayan P."/>
            <person name="Probst A."/>
            <person name="Krishnamurthi S."/>
            <person name="Ghosh S."/>
            <person name="Osman S."/>
            <person name="McDowall A."/>
            <person name="Ruckmani A."/>
            <person name="Mayilraj S."/>
            <person name="Venkateswaran K."/>
        </authorList>
    </citation>
    <scope>NUCLEOTIDE SEQUENCE [LARGE SCALE GENOMIC DNA]</scope>
    <source>
        <strain evidence="5">1PO1SC</strain>
    </source>
</reference>
<dbReference type="SUPFAM" id="SSF103378">
    <property type="entry name" value="2-methylcitrate dehydratase PrpD"/>
    <property type="match status" value="1"/>
</dbReference>
<dbReference type="Pfam" id="PF03972">
    <property type="entry name" value="MmgE_PrpD_N"/>
    <property type="match status" value="1"/>
</dbReference>